<sequence>MSSALTKNLIELEREKVLNEVKERLNQNKDPMKIFEECKQGMAIVGERFKKKEYFLAELMLSGDLFKEVMELIEPYLGEKKTEGNIKGKIILATIQGDIHNLGKDILATLLKLEGFKVYDLGVDVNPDIIVEKVKEIQPDFLGFSSLLTITFDPMKKVIDKLKEAGFRDKLKILVGGGITTSLVKDYIGADFQTIDAMEGVQYCVEIINARVVIRARGGI</sequence>
<feature type="domain" description="B12-binding" evidence="3">
    <location>
        <begin position="87"/>
        <end position="218"/>
    </location>
</feature>
<dbReference type="AlphaFoldDB" id="A0A0F9GFY2"/>
<accession>A0A0F9GFY2</accession>
<dbReference type="InterPro" id="IPR036594">
    <property type="entry name" value="Meth_synthase_dom"/>
</dbReference>
<protein>
    <recommendedName>
        <fullName evidence="6">B12-binding domain-containing protein</fullName>
    </recommendedName>
</protein>
<dbReference type="GO" id="GO:0050667">
    <property type="term" value="P:homocysteine metabolic process"/>
    <property type="evidence" value="ECO:0007669"/>
    <property type="project" value="TreeGrafter"/>
</dbReference>
<comment type="caution">
    <text evidence="5">The sequence shown here is derived from an EMBL/GenBank/DDBJ whole genome shotgun (WGS) entry which is preliminary data.</text>
</comment>
<dbReference type="PANTHER" id="PTHR45833:SF1">
    <property type="entry name" value="METHIONINE SYNTHASE"/>
    <property type="match status" value="1"/>
</dbReference>
<dbReference type="GO" id="GO:0031419">
    <property type="term" value="F:cobalamin binding"/>
    <property type="evidence" value="ECO:0007669"/>
    <property type="project" value="InterPro"/>
</dbReference>
<gene>
    <name evidence="5" type="ORF">LCGC14_2126000</name>
</gene>
<dbReference type="EMBL" id="LAZR01026563">
    <property type="protein sequence ID" value="KKL68335.1"/>
    <property type="molecule type" value="Genomic_DNA"/>
</dbReference>
<proteinExistence type="predicted"/>
<reference evidence="5" key="1">
    <citation type="journal article" date="2015" name="Nature">
        <title>Complex archaea that bridge the gap between prokaryotes and eukaryotes.</title>
        <authorList>
            <person name="Spang A."/>
            <person name="Saw J.H."/>
            <person name="Jorgensen S.L."/>
            <person name="Zaremba-Niedzwiedzka K."/>
            <person name="Martijn J."/>
            <person name="Lind A.E."/>
            <person name="van Eijk R."/>
            <person name="Schleper C."/>
            <person name="Guy L."/>
            <person name="Ettema T.J."/>
        </authorList>
    </citation>
    <scope>NUCLEOTIDE SEQUENCE</scope>
</reference>
<evidence type="ECO:0000256" key="1">
    <source>
        <dbReference type="ARBA" id="ARBA00022723"/>
    </source>
</evidence>
<dbReference type="SUPFAM" id="SSF52242">
    <property type="entry name" value="Cobalamin (vitamin B12)-binding domain"/>
    <property type="match status" value="1"/>
</dbReference>
<dbReference type="PROSITE" id="PS51337">
    <property type="entry name" value="B12_BINDING_NTER"/>
    <property type="match status" value="1"/>
</dbReference>
<evidence type="ECO:0000259" key="4">
    <source>
        <dbReference type="PROSITE" id="PS51337"/>
    </source>
</evidence>
<evidence type="ECO:0000259" key="3">
    <source>
        <dbReference type="PROSITE" id="PS51332"/>
    </source>
</evidence>
<dbReference type="PANTHER" id="PTHR45833">
    <property type="entry name" value="METHIONINE SYNTHASE"/>
    <property type="match status" value="1"/>
</dbReference>
<keyword evidence="1" id="KW-0479">Metal-binding</keyword>
<dbReference type="GO" id="GO:0005829">
    <property type="term" value="C:cytosol"/>
    <property type="evidence" value="ECO:0007669"/>
    <property type="project" value="TreeGrafter"/>
</dbReference>
<dbReference type="Pfam" id="PF02607">
    <property type="entry name" value="B12-binding_2"/>
    <property type="match status" value="1"/>
</dbReference>
<dbReference type="PROSITE" id="PS51332">
    <property type="entry name" value="B12_BINDING"/>
    <property type="match status" value="1"/>
</dbReference>
<dbReference type="GO" id="GO:0046872">
    <property type="term" value="F:metal ion binding"/>
    <property type="evidence" value="ECO:0007669"/>
    <property type="project" value="UniProtKB-KW"/>
</dbReference>
<dbReference type="InterPro" id="IPR050554">
    <property type="entry name" value="Met_Synthase/Corrinoid"/>
</dbReference>
<organism evidence="5">
    <name type="scientific">marine sediment metagenome</name>
    <dbReference type="NCBI Taxonomy" id="412755"/>
    <lineage>
        <taxon>unclassified sequences</taxon>
        <taxon>metagenomes</taxon>
        <taxon>ecological metagenomes</taxon>
    </lineage>
</organism>
<evidence type="ECO:0000256" key="2">
    <source>
        <dbReference type="ARBA" id="ARBA00023285"/>
    </source>
</evidence>
<feature type="domain" description="B12-binding N-terminal" evidence="4">
    <location>
        <begin position="1"/>
        <end position="85"/>
    </location>
</feature>
<dbReference type="SUPFAM" id="SSF47644">
    <property type="entry name" value="Methionine synthase domain"/>
    <property type="match status" value="1"/>
</dbReference>
<evidence type="ECO:0008006" key="6">
    <source>
        <dbReference type="Google" id="ProtNLM"/>
    </source>
</evidence>
<dbReference type="SMART" id="SM01018">
    <property type="entry name" value="B12-binding_2"/>
    <property type="match status" value="1"/>
</dbReference>
<dbReference type="GO" id="GO:0008705">
    <property type="term" value="F:methionine synthase activity"/>
    <property type="evidence" value="ECO:0007669"/>
    <property type="project" value="TreeGrafter"/>
</dbReference>
<dbReference type="Gene3D" id="3.40.50.280">
    <property type="entry name" value="Cobalamin-binding domain"/>
    <property type="match status" value="1"/>
</dbReference>
<dbReference type="InterPro" id="IPR036724">
    <property type="entry name" value="Cobalamin-bd_sf"/>
</dbReference>
<dbReference type="Pfam" id="PF02310">
    <property type="entry name" value="B12-binding"/>
    <property type="match status" value="1"/>
</dbReference>
<evidence type="ECO:0000313" key="5">
    <source>
        <dbReference type="EMBL" id="KKL68335.1"/>
    </source>
</evidence>
<name>A0A0F9GFY2_9ZZZZ</name>
<dbReference type="Gene3D" id="1.10.1240.10">
    <property type="entry name" value="Methionine synthase domain"/>
    <property type="match status" value="1"/>
</dbReference>
<dbReference type="GO" id="GO:0046653">
    <property type="term" value="P:tetrahydrofolate metabolic process"/>
    <property type="evidence" value="ECO:0007669"/>
    <property type="project" value="TreeGrafter"/>
</dbReference>
<dbReference type="InterPro" id="IPR006158">
    <property type="entry name" value="Cobalamin-bd"/>
</dbReference>
<dbReference type="InterPro" id="IPR003759">
    <property type="entry name" value="Cbl-bd_cap"/>
</dbReference>
<keyword evidence="2" id="KW-0170">Cobalt</keyword>